<evidence type="ECO:0000313" key="5">
    <source>
        <dbReference type="Proteomes" id="UP000823964"/>
    </source>
</evidence>
<feature type="transmembrane region" description="Helical" evidence="2">
    <location>
        <begin position="281"/>
        <end position="304"/>
    </location>
</feature>
<feature type="transmembrane region" description="Helical" evidence="2">
    <location>
        <begin position="316"/>
        <end position="336"/>
    </location>
</feature>
<feature type="region of interest" description="Disordered" evidence="1">
    <location>
        <begin position="369"/>
        <end position="390"/>
    </location>
</feature>
<dbReference type="GO" id="GO:0016747">
    <property type="term" value="F:acyltransferase activity, transferring groups other than amino-acyl groups"/>
    <property type="evidence" value="ECO:0007669"/>
    <property type="project" value="InterPro"/>
</dbReference>
<keyword evidence="2" id="KW-0472">Membrane</keyword>
<dbReference type="Proteomes" id="UP000823964">
    <property type="component" value="Unassembled WGS sequence"/>
</dbReference>
<accession>A0A9D1VBN2</accession>
<dbReference type="EMBL" id="DXFQ01000111">
    <property type="protein sequence ID" value="HIX20171.1"/>
    <property type="molecule type" value="Genomic_DNA"/>
</dbReference>
<evidence type="ECO:0000256" key="2">
    <source>
        <dbReference type="SAM" id="Phobius"/>
    </source>
</evidence>
<evidence type="ECO:0000256" key="1">
    <source>
        <dbReference type="SAM" id="MobiDB-lite"/>
    </source>
</evidence>
<feature type="transmembrane region" description="Helical" evidence="2">
    <location>
        <begin position="189"/>
        <end position="207"/>
    </location>
</feature>
<comment type="caution">
    <text evidence="4">The sequence shown here is derived from an EMBL/GenBank/DDBJ whole genome shotgun (WGS) entry which is preliminary data.</text>
</comment>
<organism evidence="4 5">
    <name type="scientific">Candidatus Akkermansia intestinigallinarum</name>
    <dbReference type="NCBI Taxonomy" id="2838431"/>
    <lineage>
        <taxon>Bacteria</taxon>
        <taxon>Pseudomonadati</taxon>
        <taxon>Verrucomicrobiota</taxon>
        <taxon>Verrucomicrobiia</taxon>
        <taxon>Verrucomicrobiales</taxon>
        <taxon>Akkermansiaceae</taxon>
        <taxon>Akkermansia</taxon>
    </lineage>
</organism>
<feature type="transmembrane region" description="Helical" evidence="2">
    <location>
        <begin position="111"/>
        <end position="130"/>
    </location>
</feature>
<keyword evidence="4" id="KW-0808">Transferase</keyword>
<feature type="transmembrane region" description="Helical" evidence="2">
    <location>
        <begin position="151"/>
        <end position="169"/>
    </location>
</feature>
<dbReference type="Pfam" id="PF01757">
    <property type="entry name" value="Acyl_transf_3"/>
    <property type="match status" value="1"/>
</dbReference>
<reference evidence="4" key="2">
    <citation type="submission" date="2021-04" db="EMBL/GenBank/DDBJ databases">
        <authorList>
            <person name="Gilroy R."/>
        </authorList>
    </citation>
    <scope>NUCLEOTIDE SEQUENCE</scope>
    <source>
        <strain evidence="4">14975</strain>
    </source>
</reference>
<protein>
    <submittedName>
        <fullName evidence="4">Acyltransferase</fullName>
    </submittedName>
</protein>
<sequence>MNNPVPMPDLSHSTKNRIAAVDIMRILAALAVMYEHLYFSLDSPLIEELRSIPVEIFGHMSGIFFVLAGFFACRRISWRKAINNAWWCFAPFVLWNLIFIAVAWYNGNSCVIGHSLADLFGVTRILLPGLSLGDALPSHPANTPLWFMRDLTLLFLLSPLLCRAAKYLVPLAVMMSLLPVFEPYFRPDFEVFCAPYAITLFCFGCYLGSFGKEARARMLSFSSLPLILLYLVVTAVGIYIGSEYLPPEAADLKSKPLIVSLISFCIFYQLARYLELRLPALARFALLFAPVTFLTFATHEVIYWFGVPDLLEQSEVFLLCLPLILFSLLALLFVGLRNLCAPHAWGRYLLHLVAHYKVRPDDLGMLPRPSEAPGDGLPVGAACRSRSSAD</sequence>
<dbReference type="InterPro" id="IPR002656">
    <property type="entry name" value="Acyl_transf_3_dom"/>
</dbReference>
<feature type="transmembrane region" description="Helical" evidence="2">
    <location>
        <begin position="219"/>
        <end position="241"/>
    </location>
</feature>
<dbReference type="AlphaFoldDB" id="A0A9D1VBN2"/>
<feature type="transmembrane region" description="Helical" evidence="2">
    <location>
        <begin position="51"/>
        <end position="73"/>
    </location>
</feature>
<reference evidence="4" key="1">
    <citation type="journal article" date="2021" name="PeerJ">
        <title>Extensive microbial diversity within the chicken gut microbiome revealed by metagenomics and culture.</title>
        <authorList>
            <person name="Gilroy R."/>
            <person name="Ravi A."/>
            <person name="Getino M."/>
            <person name="Pursley I."/>
            <person name="Horton D.L."/>
            <person name="Alikhan N.F."/>
            <person name="Baker D."/>
            <person name="Gharbi K."/>
            <person name="Hall N."/>
            <person name="Watson M."/>
            <person name="Adriaenssens E.M."/>
            <person name="Foster-Nyarko E."/>
            <person name="Jarju S."/>
            <person name="Secka A."/>
            <person name="Antonio M."/>
            <person name="Oren A."/>
            <person name="Chaudhuri R.R."/>
            <person name="La Ragione R."/>
            <person name="Hildebrand F."/>
            <person name="Pallen M.J."/>
        </authorList>
    </citation>
    <scope>NUCLEOTIDE SEQUENCE</scope>
    <source>
        <strain evidence="4">14975</strain>
    </source>
</reference>
<keyword evidence="2" id="KW-0812">Transmembrane</keyword>
<evidence type="ECO:0000259" key="3">
    <source>
        <dbReference type="Pfam" id="PF01757"/>
    </source>
</evidence>
<keyword evidence="2" id="KW-1133">Transmembrane helix</keyword>
<feature type="transmembrane region" description="Helical" evidence="2">
    <location>
        <begin position="256"/>
        <end position="274"/>
    </location>
</feature>
<feature type="transmembrane region" description="Helical" evidence="2">
    <location>
        <begin position="85"/>
        <end position="105"/>
    </location>
</feature>
<feature type="domain" description="Acyltransferase 3" evidence="3">
    <location>
        <begin position="19"/>
        <end position="327"/>
    </location>
</feature>
<evidence type="ECO:0000313" key="4">
    <source>
        <dbReference type="EMBL" id="HIX20171.1"/>
    </source>
</evidence>
<name>A0A9D1VBN2_9BACT</name>
<gene>
    <name evidence="4" type="ORF">H9862_06175</name>
</gene>
<proteinExistence type="predicted"/>
<keyword evidence="4" id="KW-0012">Acyltransferase</keyword>